<dbReference type="Gene3D" id="3.90.1150.10">
    <property type="entry name" value="Aspartate Aminotransferase, domain 1"/>
    <property type="match status" value="1"/>
</dbReference>
<evidence type="ECO:0000313" key="3">
    <source>
        <dbReference type="Proteomes" id="UP001612928"/>
    </source>
</evidence>
<dbReference type="InterPro" id="IPR015424">
    <property type="entry name" value="PyrdxlP-dep_Trfase"/>
</dbReference>
<keyword evidence="2" id="KW-0808">Transferase</keyword>
<dbReference type="InterPro" id="IPR015421">
    <property type="entry name" value="PyrdxlP-dep_Trfase_major"/>
</dbReference>
<keyword evidence="3" id="KW-1185">Reference proteome</keyword>
<dbReference type="GO" id="GO:0008483">
    <property type="term" value="F:transaminase activity"/>
    <property type="evidence" value="ECO:0007669"/>
    <property type="project" value="UniProtKB-KW"/>
</dbReference>
<organism evidence="2 3">
    <name type="scientific">Nonomuraea indica</name>
    <dbReference type="NCBI Taxonomy" id="1581193"/>
    <lineage>
        <taxon>Bacteria</taxon>
        <taxon>Bacillati</taxon>
        <taxon>Actinomycetota</taxon>
        <taxon>Actinomycetes</taxon>
        <taxon>Streptosporangiales</taxon>
        <taxon>Streptosporangiaceae</taxon>
        <taxon>Nonomuraea</taxon>
    </lineage>
</organism>
<gene>
    <name evidence="2" type="ORF">ACIBP5_14845</name>
</gene>
<evidence type="ECO:0000259" key="1">
    <source>
        <dbReference type="Pfam" id="PF00266"/>
    </source>
</evidence>
<dbReference type="Gene3D" id="3.40.640.10">
    <property type="entry name" value="Type I PLP-dependent aspartate aminotransferase-like (Major domain)"/>
    <property type="match status" value="1"/>
</dbReference>
<dbReference type="PANTHER" id="PTHR43586">
    <property type="entry name" value="CYSTEINE DESULFURASE"/>
    <property type="match status" value="1"/>
</dbReference>
<dbReference type="InterPro" id="IPR000192">
    <property type="entry name" value="Aminotrans_V_dom"/>
</dbReference>
<reference evidence="2 3" key="1">
    <citation type="submission" date="2024-10" db="EMBL/GenBank/DDBJ databases">
        <title>The Natural Products Discovery Center: Release of the First 8490 Sequenced Strains for Exploring Actinobacteria Biosynthetic Diversity.</title>
        <authorList>
            <person name="Kalkreuter E."/>
            <person name="Kautsar S.A."/>
            <person name="Yang D."/>
            <person name="Bader C.D."/>
            <person name="Teijaro C.N."/>
            <person name="Fluegel L."/>
            <person name="Davis C.M."/>
            <person name="Simpson J.R."/>
            <person name="Lauterbach L."/>
            <person name="Steele A.D."/>
            <person name="Gui C."/>
            <person name="Meng S."/>
            <person name="Li G."/>
            <person name="Viehrig K."/>
            <person name="Ye F."/>
            <person name="Su P."/>
            <person name="Kiefer A.F."/>
            <person name="Nichols A."/>
            <person name="Cepeda A.J."/>
            <person name="Yan W."/>
            <person name="Fan B."/>
            <person name="Jiang Y."/>
            <person name="Adhikari A."/>
            <person name="Zheng C.-J."/>
            <person name="Schuster L."/>
            <person name="Cowan T.M."/>
            <person name="Smanski M.J."/>
            <person name="Chevrette M.G."/>
            <person name="De Carvalho L.P.S."/>
            <person name="Shen B."/>
        </authorList>
    </citation>
    <scope>NUCLEOTIDE SEQUENCE [LARGE SCALE GENOMIC DNA]</scope>
    <source>
        <strain evidence="2 3">NPDC049503</strain>
    </source>
</reference>
<dbReference type="EMBL" id="JBITMB010000003">
    <property type="protein sequence ID" value="MFI7441231.1"/>
    <property type="molecule type" value="Genomic_DNA"/>
</dbReference>
<dbReference type="RefSeq" id="WP_397021055.1">
    <property type="nucleotide sequence ID" value="NZ_JBITMB010000003.1"/>
</dbReference>
<name>A0ABW8A382_9ACTN</name>
<accession>A0ABW8A382</accession>
<comment type="caution">
    <text evidence="2">The sequence shown here is derived from an EMBL/GenBank/DDBJ whole genome shotgun (WGS) entry which is preliminary data.</text>
</comment>
<dbReference type="Proteomes" id="UP001612928">
    <property type="component" value="Unassembled WGS sequence"/>
</dbReference>
<dbReference type="Pfam" id="PF00266">
    <property type="entry name" value="Aminotran_5"/>
    <property type="match status" value="1"/>
</dbReference>
<sequence length="360" mass="39187">MRPEEFRALFPALRSTVWLDTPGAPPGPQPVVDTLRDALDAWSGGGFDWLEWDNAVAEARTLFARLIGVDPATVSAVGSLGEAAATVAASIPRCRVVVPAQEFRSNLFPWTAGHDVVAVPPRHGITRLEDLIDALDEDTGLLAVSEVTSREGQRLDLPALRAATDRVGARLFVNVTQSLGALSFDWAAVRPDYLAVHGYKWLLCPRGAAWLVTRPNLVGELRPLVPGWRSTGPPYGYFAGSLRLAPDAGRCDASPAWLSWMGARAALRLMLSLDARLVERHCLALATQLIERAQDIGLRHPNDGGLSQIVVLQMDEADTAAARLRHGGIRATTLGDRVRFGFHYFNNQEDVDAVVRLLSR</sequence>
<dbReference type="InterPro" id="IPR015422">
    <property type="entry name" value="PyrdxlP-dep_Trfase_small"/>
</dbReference>
<evidence type="ECO:0000313" key="2">
    <source>
        <dbReference type="EMBL" id="MFI7441231.1"/>
    </source>
</evidence>
<protein>
    <submittedName>
        <fullName evidence="2">Aminotransferase class V-fold PLP-dependent enzyme</fullName>
    </submittedName>
</protein>
<dbReference type="SUPFAM" id="SSF53383">
    <property type="entry name" value="PLP-dependent transferases"/>
    <property type="match status" value="1"/>
</dbReference>
<feature type="domain" description="Aminotransferase class V" evidence="1">
    <location>
        <begin position="17"/>
        <end position="353"/>
    </location>
</feature>
<keyword evidence="2" id="KW-0032">Aminotransferase</keyword>
<proteinExistence type="predicted"/>